<keyword evidence="1" id="KW-0732">Signal</keyword>
<keyword evidence="2" id="KW-0378">Hydrolase</keyword>
<gene>
    <name evidence="3" type="ORF">EHAR0213_LOCUS15374</name>
</gene>
<name>A0A7S3JKQ8_9SPIT</name>
<dbReference type="SUPFAM" id="SSF53474">
    <property type="entry name" value="alpha/beta-Hydrolases"/>
    <property type="match status" value="1"/>
</dbReference>
<dbReference type="InterPro" id="IPR029058">
    <property type="entry name" value="AB_hydrolase_fold"/>
</dbReference>
<organism evidence="3">
    <name type="scientific">Euplotes harpa</name>
    <dbReference type="NCBI Taxonomy" id="151035"/>
    <lineage>
        <taxon>Eukaryota</taxon>
        <taxon>Sar</taxon>
        <taxon>Alveolata</taxon>
        <taxon>Ciliophora</taxon>
        <taxon>Intramacronucleata</taxon>
        <taxon>Spirotrichea</taxon>
        <taxon>Hypotrichia</taxon>
        <taxon>Euplotida</taxon>
        <taxon>Euplotidae</taxon>
        <taxon>Euplotes</taxon>
    </lineage>
</organism>
<dbReference type="InterPro" id="IPR010126">
    <property type="entry name" value="Esterase_phb"/>
</dbReference>
<evidence type="ECO:0008006" key="4">
    <source>
        <dbReference type="Google" id="ProtNLM"/>
    </source>
</evidence>
<evidence type="ECO:0000256" key="1">
    <source>
        <dbReference type="ARBA" id="ARBA00022729"/>
    </source>
</evidence>
<dbReference type="Pfam" id="PF10503">
    <property type="entry name" value="Esterase_PHB"/>
    <property type="match status" value="1"/>
</dbReference>
<evidence type="ECO:0000313" key="3">
    <source>
        <dbReference type="EMBL" id="CAE0356457.1"/>
    </source>
</evidence>
<accession>A0A7S3JKQ8</accession>
<evidence type="ECO:0000256" key="2">
    <source>
        <dbReference type="ARBA" id="ARBA00022801"/>
    </source>
</evidence>
<sequence length="127" mass="13998">MGSNAYVYVPKACKSSNAKCPLHVVFHGCQQTTADISMQYVENTAYNEVAEDNNLVILYPQAAKAMLVNPNGCWDWWGYTTSSYANKQGPQIKAVNSLISGLKEGSLTLTPMEEDVTTTVESYLKSY</sequence>
<dbReference type="AlphaFoldDB" id="A0A7S3JKQ8"/>
<dbReference type="PANTHER" id="PTHR42972">
    <property type="entry name" value="TOL-PAL SYSTEM PROTEIN TOLB"/>
    <property type="match status" value="1"/>
</dbReference>
<reference evidence="3" key="1">
    <citation type="submission" date="2021-01" db="EMBL/GenBank/DDBJ databases">
        <authorList>
            <person name="Corre E."/>
            <person name="Pelletier E."/>
            <person name="Niang G."/>
            <person name="Scheremetjew M."/>
            <person name="Finn R."/>
            <person name="Kale V."/>
            <person name="Holt S."/>
            <person name="Cochrane G."/>
            <person name="Meng A."/>
            <person name="Brown T."/>
            <person name="Cohen L."/>
        </authorList>
    </citation>
    <scope>NUCLEOTIDE SEQUENCE</scope>
    <source>
        <strain evidence="3">FSP1.4</strain>
    </source>
</reference>
<dbReference type="GO" id="GO:0005576">
    <property type="term" value="C:extracellular region"/>
    <property type="evidence" value="ECO:0007669"/>
    <property type="project" value="InterPro"/>
</dbReference>
<dbReference type="PANTHER" id="PTHR42972:SF8">
    <property type="entry name" value="POLYHYDROXYBUTYRATE DEPOLYMERASE"/>
    <property type="match status" value="1"/>
</dbReference>
<dbReference type="EMBL" id="HBII01036348">
    <property type="protein sequence ID" value="CAE0356457.1"/>
    <property type="molecule type" value="Transcribed_RNA"/>
</dbReference>
<protein>
    <recommendedName>
        <fullName evidence="4">Poly(3-hydroxybutyrate) depolymerase</fullName>
    </recommendedName>
</protein>
<dbReference type="Gene3D" id="3.40.50.1820">
    <property type="entry name" value="alpha/beta hydrolase"/>
    <property type="match status" value="1"/>
</dbReference>
<dbReference type="GO" id="GO:0016787">
    <property type="term" value="F:hydrolase activity"/>
    <property type="evidence" value="ECO:0007669"/>
    <property type="project" value="UniProtKB-KW"/>
</dbReference>
<proteinExistence type="predicted"/>